<dbReference type="InterPro" id="IPR056002">
    <property type="entry name" value="DUF7580"/>
</dbReference>
<feature type="domain" description="DUF7580" evidence="3">
    <location>
        <begin position="365"/>
        <end position="543"/>
    </location>
</feature>
<dbReference type="EMBL" id="JAULSW010000008">
    <property type="protein sequence ID" value="KAK3372147.1"/>
    <property type="molecule type" value="Genomic_DNA"/>
</dbReference>
<dbReference type="Pfam" id="PF24476">
    <property type="entry name" value="DUF7580"/>
    <property type="match status" value="1"/>
</dbReference>
<evidence type="ECO:0000313" key="4">
    <source>
        <dbReference type="EMBL" id="KAK3372147.1"/>
    </source>
</evidence>
<proteinExistence type="predicted"/>
<dbReference type="Proteomes" id="UP001285441">
    <property type="component" value="Unassembled WGS sequence"/>
</dbReference>
<evidence type="ECO:0000256" key="2">
    <source>
        <dbReference type="SAM" id="SignalP"/>
    </source>
</evidence>
<reference evidence="4" key="2">
    <citation type="submission" date="2023-06" db="EMBL/GenBank/DDBJ databases">
        <authorList>
            <consortium name="Lawrence Berkeley National Laboratory"/>
            <person name="Haridas S."/>
            <person name="Hensen N."/>
            <person name="Bonometti L."/>
            <person name="Westerberg I."/>
            <person name="Brannstrom I.O."/>
            <person name="Guillou S."/>
            <person name="Cros-Aarteil S."/>
            <person name="Calhoun S."/>
            <person name="Kuo A."/>
            <person name="Mondo S."/>
            <person name="Pangilinan J."/>
            <person name="Riley R."/>
            <person name="LaButti K."/>
            <person name="Andreopoulos B."/>
            <person name="Lipzen A."/>
            <person name="Chen C."/>
            <person name="Yanf M."/>
            <person name="Daum C."/>
            <person name="Ng V."/>
            <person name="Clum A."/>
            <person name="Steindorff A."/>
            <person name="Ohm R."/>
            <person name="Martin F."/>
            <person name="Silar P."/>
            <person name="Natvig D."/>
            <person name="Lalanne C."/>
            <person name="Gautier V."/>
            <person name="Ament-velasquez S.L."/>
            <person name="Kruys A."/>
            <person name="Hutchinson M.I."/>
            <person name="Powell A.J."/>
            <person name="Barry K."/>
            <person name="Miller A.N."/>
            <person name="Grigoriev I.V."/>
            <person name="Debuchy R."/>
            <person name="Gladieux P."/>
            <person name="Thoren M.H."/>
            <person name="Johannesson H."/>
        </authorList>
    </citation>
    <scope>NUCLEOTIDE SEQUENCE</scope>
    <source>
        <strain evidence="4">CBS 232.78</strain>
    </source>
</reference>
<feature type="chain" id="PRO_5042061191" description="DUF7580 domain-containing protein" evidence="2">
    <location>
        <begin position="20"/>
        <end position="574"/>
    </location>
</feature>
<feature type="signal peptide" evidence="2">
    <location>
        <begin position="1"/>
        <end position="19"/>
    </location>
</feature>
<sequence length="574" mass="63755">MSGIELVGVSLAVFPLVITLLEHYQDGCGTIRDFAHFRREFTHLVNEINREQIIFRQQVKGTLRSISDSEFELKEMMDNTQSDGWRSPELNVKLKQKLCSHGEFGNYQASLSAIHDSLANMAKRLNSYQMASMGYRLQKHFRKLQFVIPKKRWREQAVDLGKQIDRVGKLFGEAEALAPARQSRGSSAICQAFEEARRQACSLHEAIIKGFTCACNVPHAFKLVMVKQHKPSSKELQPTSRILRVSFPLSSLHSWTAPWMALEEKDAWCSFDTTIVSPSNSTSTLSADPSDLRESRSSVSFSSLSADSGRSPQRSSFSGSTSTVLTTPTPSTYHGCLSHPFEALQPYTGTTVPPSTTASGVRLFPIDDLCTTIRTRGGDVDVGYLEDSRGAYHLNANVDFSFTSADVGHIISLKAILAGQDGSDVGKGATKTTRPLPRRQRMAIALTLSYALLELFPTPWCPRSLSKLDVYFFQRKNGDIMTENPFYLCESPLSQQQQGSHPLPTAGGMSPSSADDDGSDHSNALLALGIVIMELWFGKTIESRAFYKDYLRRGREGEDVYQPHGRARVTKEDD</sequence>
<comment type="caution">
    <text evidence="4">The sequence shown here is derived from an EMBL/GenBank/DDBJ whole genome shotgun (WGS) entry which is preliminary data.</text>
</comment>
<reference evidence="4" key="1">
    <citation type="journal article" date="2023" name="Mol. Phylogenet. Evol.">
        <title>Genome-scale phylogeny and comparative genomics of the fungal order Sordariales.</title>
        <authorList>
            <person name="Hensen N."/>
            <person name="Bonometti L."/>
            <person name="Westerberg I."/>
            <person name="Brannstrom I.O."/>
            <person name="Guillou S."/>
            <person name="Cros-Aarteil S."/>
            <person name="Calhoun S."/>
            <person name="Haridas S."/>
            <person name="Kuo A."/>
            <person name="Mondo S."/>
            <person name="Pangilinan J."/>
            <person name="Riley R."/>
            <person name="LaButti K."/>
            <person name="Andreopoulos B."/>
            <person name="Lipzen A."/>
            <person name="Chen C."/>
            <person name="Yan M."/>
            <person name="Daum C."/>
            <person name="Ng V."/>
            <person name="Clum A."/>
            <person name="Steindorff A."/>
            <person name="Ohm R.A."/>
            <person name="Martin F."/>
            <person name="Silar P."/>
            <person name="Natvig D.O."/>
            <person name="Lalanne C."/>
            <person name="Gautier V."/>
            <person name="Ament-Velasquez S.L."/>
            <person name="Kruys A."/>
            <person name="Hutchinson M.I."/>
            <person name="Powell A.J."/>
            <person name="Barry K."/>
            <person name="Miller A.N."/>
            <person name="Grigoriev I.V."/>
            <person name="Debuchy R."/>
            <person name="Gladieux P."/>
            <person name="Hiltunen Thoren M."/>
            <person name="Johannesson H."/>
        </authorList>
    </citation>
    <scope>NUCLEOTIDE SEQUENCE</scope>
    <source>
        <strain evidence="4">CBS 232.78</strain>
    </source>
</reference>
<evidence type="ECO:0000259" key="3">
    <source>
        <dbReference type="Pfam" id="PF24476"/>
    </source>
</evidence>
<evidence type="ECO:0000313" key="5">
    <source>
        <dbReference type="Proteomes" id="UP001285441"/>
    </source>
</evidence>
<protein>
    <recommendedName>
        <fullName evidence="3">DUF7580 domain-containing protein</fullName>
    </recommendedName>
</protein>
<gene>
    <name evidence="4" type="ORF">B0H63DRAFT_453517</name>
</gene>
<accession>A0AAE0N620</accession>
<evidence type="ECO:0000256" key="1">
    <source>
        <dbReference type="SAM" id="MobiDB-lite"/>
    </source>
</evidence>
<keyword evidence="5" id="KW-1185">Reference proteome</keyword>
<dbReference type="AlphaFoldDB" id="A0AAE0N620"/>
<name>A0AAE0N620_9PEZI</name>
<keyword evidence="2" id="KW-0732">Signal</keyword>
<dbReference type="PANTHER" id="PTHR35186">
    <property type="entry name" value="ANK_REP_REGION DOMAIN-CONTAINING PROTEIN"/>
    <property type="match status" value="1"/>
</dbReference>
<organism evidence="4 5">
    <name type="scientific">Podospora didyma</name>
    <dbReference type="NCBI Taxonomy" id="330526"/>
    <lineage>
        <taxon>Eukaryota</taxon>
        <taxon>Fungi</taxon>
        <taxon>Dikarya</taxon>
        <taxon>Ascomycota</taxon>
        <taxon>Pezizomycotina</taxon>
        <taxon>Sordariomycetes</taxon>
        <taxon>Sordariomycetidae</taxon>
        <taxon>Sordariales</taxon>
        <taxon>Podosporaceae</taxon>
        <taxon>Podospora</taxon>
    </lineage>
</organism>
<feature type="region of interest" description="Disordered" evidence="1">
    <location>
        <begin position="302"/>
        <end position="324"/>
    </location>
</feature>
<feature type="region of interest" description="Disordered" evidence="1">
    <location>
        <begin position="493"/>
        <end position="518"/>
    </location>
</feature>
<dbReference type="PANTHER" id="PTHR35186:SF4">
    <property type="entry name" value="PRION-INHIBITION AND PROPAGATION HELO DOMAIN-CONTAINING PROTEIN"/>
    <property type="match status" value="1"/>
</dbReference>